<evidence type="ECO:0000313" key="9">
    <source>
        <dbReference type="EMBL" id="MBD2605678.1"/>
    </source>
</evidence>
<keyword evidence="4" id="KW-0347">Helicase</keyword>
<dbReference type="InterPro" id="IPR027417">
    <property type="entry name" value="P-loop_NTPase"/>
</dbReference>
<dbReference type="CDD" id="cd18808">
    <property type="entry name" value="SF1_C_Upf1"/>
    <property type="match status" value="1"/>
</dbReference>
<feature type="domain" description="DNA2/NAM7 helicase helicase" evidence="7">
    <location>
        <begin position="754"/>
        <end position="1014"/>
    </location>
</feature>
<evidence type="ECO:0000259" key="8">
    <source>
        <dbReference type="Pfam" id="PF13087"/>
    </source>
</evidence>
<evidence type="ECO:0000256" key="5">
    <source>
        <dbReference type="ARBA" id="ARBA00022840"/>
    </source>
</evidence>
<feature type="domain" description="DNA2/NAM7 helicase-like C-terminal" evidence="8">
    <location>
        <begin position="1036"/>
        <end position="1239"/>
    </location>
</feature>
<dbReference type="PANTHER" id="PTHR43788:SF8">
    <property type="entry name" value="DNA-BINDING PROTEIN SMUBP-2"/>
    <property type="match status" value="1"/>
</dbReference>
<keyword evidence="2" id="KW-0547">Nucleotide-binding</keyword>
<keyword evidence="10" id="KW-1185">Reference proteome</keyword>
<dbReference type="EMBL" id="JACJTA010000027">
    <property type="protein sequence ID" value="MBD2605678.1"/>
    <property type="molecule type" value="Genomic_DNA"/>
</dbReference>
<comment type="caution">
    <text evidence="9">The sequence shown here is derived from an EMBL/GenBank/DDBJ whole genome shotgun (WGS) entry which is preliminary data.</text>
</comment>
<feature type="domain" description="DNA2/NAM7 helicase helicase" evidence="7">
    <location>
        <begin position="199"/>
        <end position="371"/>
    </location>
</feature>
<gene>
    <name evidence="9" type="ORF">H6G81_14365</name>
</gene>
<evidence type="ECO:0000256" key="2">
    <source>
        <dbReference type="ARBA" id="ARBA00022741"/>
    </source>
</evidence>
<dbReference type="CDD" id="cd17934">
    <property type="entry name" value="DEXXQc_Upf1-like"/>
    <property type="match status" value="1"/>
</dbReference>
<dbReference type="RefSeq" id="WP_051503058.1">
    <property type="nucleotide sequence ID" value="NZ_JACJTA010000027.1"/>
</dbReference>
<dbReference type="InterPro" id="IPR041679">
    <property type="entry name" value="DNA2/NAM7-like_C"/>
</dbReference>
<name>A0ABR8GRA9_9CYAN</name>
<organism evidence="9 10">
    <name type="scientific">Scytonema hofmannii FACHB-248</name>
    <dbReference type="NCBI Taxonomy" id="1842502"/>
    <lineage>
        <taxon>Bacteria</taxon>
        <taxon>Bacillati</taxon>
        <taxon>Cyanobacteriota</taxon>
        <taxon>Cyanophyceae</taxon>
        <taxon>Nostocales</taxon>
        <taxon>Scytonemataceae</taxon>
        <taxon>Scytonema</taxon>
    </lineage>
</organism>
<reference evidence="9 10" key="1">
    <citation type="journal article" date="2020" name="ISME J.">
        <title>Comparative genomics reveals insights into cyanobacterial evolution and habitat adaptation.</title>
        <authorList>
            <person name="Chen M.Y."/>
            <person name="Teng W.K."/>
            <person name="Zhao L."/>
            <person name="Hu C.X."/>
            <person name="Zhou Y.K."/>
            <person name="Han B.P."/>
            <person name="Song L.R."/>
            <person name="Shu W.S."/>
        </authorList>
    </citation>
    <scope>NUCLEOTIDE SEQUENCE [LARGE SCALE GENOMIC DNA]</scope>
    <source>
        <strain evidence="9 10">FACHB-248</strain>
    </source>
</reference>
<feature type="coiled-coil region" evidence="6">
    <location>
        <begin position="708"/>
        <end position="766"/>
    </location>
</feature>
<protein>
    <submittedName>
        <fullName evidence="9">AAA family ATPase</fullName>
    </submittedName>
</protein>
<dbReference type="InterPro" id="IPR041677">
    <property type="entry name" value="DNA2/NAM7_AAA_11"/>
</dbReference>
<comment type="similarity">
    <text evidence="1">Belongs to the DNA2/NAM7 helicase family.</text>
</comment>
<dbReference type="PANTHER" id="PTHR43788">
    <property type="entry name" value="DNA2/NAM7 HELICASE FAMILY MEMBER"/>
    <property type="match status" value="1"/>
</dbReference>
<dbReference type="InterPro" id="IPR047187">
    <property type="entry name" value="SF1_C_Upf1"/>
</dbReference>
<evidence type="ECO:0000256" key="6">
    <source>
        <dbReference type="SAM" id="Coils"/>
    </source>
</evidence>
<evidence type="ECO:0000259" key="7">
    <source>
        <dbReference type="Pfam" id="PF13086"/>
    </source>
</evidence>
<keyword evidence="5" id="KW-0067">ATP-binding</keyword>
<evidence type="ECO:0000256" key="3">
    <source>
        <dbReference type="ARBA" id="ARBA00022801"/>
    </source>
</evidence>
<dbReference type="SUPFAM" id="SSF52540">
    <property type="entry name" value="P-loop containing nucleoside triphosphate hydrolases"/>
    <property type="match status" value="2"/>
</dbReference>
<sequence>MNNGKVRANFLNIWKAFLQVEENIAKARQFCVPFLNHNYGSGTRRISFEIDVALATLDGSTENSLEEENFWERVKQARNEEVKLFESVPTGKNWRNSRQLGSIEQVDPDRCIISIRLERDLADYIVAGRYQMPATGFLFFEAVGDIQQIQRKKKALDDLKNGRTQNPYLGNFLFDASQARSIQKTVEIKPENLLLSSANPGQKAAVEKVLAAKDLVLIQGPPGTGKTTVIAEICYQVALRGGRTLIASQANLAVDNALSRLVHNPAIRAVRKGRAERVGEEGQPFLEDQVIGTWLENTATDCENNLTKRLDNIQVFRQLLTSSQRFTAYLKAEEELNYKQNEFKKGKTNLEAKSKNQETAYKVSVAQKSEIEILIAGLEKLLDAAPNINWEASEVTNFLPRLKPYTEDNSLVQNFLANVRTAVKYTDEFGFVRPERGVFGLAVWLRETVGTGISEFRTAFSYAQDATVVMSNVAASVQVFRQNSTHLNQLQKDYQQFLTKQQNLQQAIQSWENRKQEIDLVITVVKEWKSTAYSRLYKILNNCQQSGQLLTNYQVQLPSELLQLASSFNLPLVPTNYTVNKIDYLPDWVRLRKALSFEIEGGFINLQGKQYNFGYFLYISLTETPMVLSTSDRLQWQEIAEKFINYPRLDTNQRRLIVKNTQQFLSNMQQIYGASWEPNNIESTLNRITQELLESILTNARQCVLKVKTEIQQQLQPLQNQLNELQKNEITQQQISTAKNQVEIARENANLKLERVINILQQLTRTNVPAQLRILAEQYLTTQGKIWEQHQQFSTQVHNWESHTSKLENLILLLEPFTVLENIKNSLHQHLYRLEQETALFIDDVDKLQKELCKLEKEIQPLSEDLISERNWWQTVWQGIPDKLKPDISSTELFNLDFLRGIKKKFNSWQKKLKNDETYINRYQHFVEDWIVKLGNPSERDRNDLRRIYLDNANVVGITCVQAANRDFSEEFKSFDVVIIDEVSKCTPPELLIPALKGKKLVMVGDHRQLPPMLNTSTLSEVAQEIGATREELQFLEESLFKIQFETANKSIKQMLTTQYRMHPIVMGAINQFYNDQLECGILQPDTKRAHNLAGKNIEEHHHLNWVKMPLINAFKEESKGTSFLNTPEIDVIECLCQQFDKVWASRVANGEPKKEIAVITFYGAQLRKIDERLQSELFPSLQIRTGTVDRFQGMERPVVIVSMVRNNSRGDVGFAKKPERVNVAFSRAQELLIIVGCHDLFTQQPGKVGSMYSQVSNIVRLHGGFIDVSSVCG</sequence>
<keyword evidence="6" id="KW-0175">Coiled coil</keyword>
<evidence type="ECO:0000256" key="4">
    <source>
        <dbReference type="ARBA" id="ARBA00022806"/>
    </source>
</evidence>
<keyword evidence="3" id="KW-0378">Hydrolase</keyword>
<evidence type="ECO:0000313" key="10">
    <source>
        <dbReference type="Proteomes" id="UP000660380"/>
    </source>
</evidence>
<dbReference type="Proteomes" id="UP000660380">
    <property type="component" value="Unassembled WGS sequence"/>
</dbReference>
<dbReference type="Gene3D" id="3.40.50.300">
    <property type="entry name" value="P-loop containing nucleotide triphosphate hydrolases"/>
    <property type="match status" value="3"/>
</dbReference>
<accession>A0ABR8GRA9</accession>
<dbReference type="Pfam" id="PF13087">
    <property type="entry name" value="AAA_12"/>
    <property type="match status" value="1"/>
</dbReference>
<proteinExistence type="inferred from homology"/>
<feature type="coiled-coil region" evidence="6">
    <location>
        <begin position="487"/>
        <end position="514"/>
    </location>
</feature>
<evidence type="ECO:0000256" key="1">
    <source>
        <dbReference type="ARBA" id="ARBA00007913"/>
    </source>
</evidence>
<dbReference type="InterPro" id="IPR050534">
    <property type="entry name" value="Coronavir_polyprotein_1ab"/>
</dbReference>
<dbReference type="Pfam" id="PF13086">
    <property type="entry name" value="AAA_11"/>
    <property type="match status" value="2"/>
</dbReference>